<evidence type="ECO:0000256" key="1">
    <source>
        <dbReference type="ARBA" id="ARBA00001933"/>
    </source>
</evidence>
<dbReference type="InterPro" id="IPR010969">
    <property type="entry name" value="Cys_dSase-rel_unknwn_funct"/>
</dbReference>
<accession>A0AAE3VAA9</accession>
<dbReference type="AlphaFoldDB" id="A0AAE3VAA9"/>
<evidence type="ECO:0000256" key="5">
    <source>
        <dbReference type="ARBA" id="ARBA00050776"/>
    </source>
</evidence>
<dbReference type="InterPro" id="IPR015421">
    <property type="entry name" value="PyrdxlP-dep_Trfase_major"/>
</dbReference>
<dbReference type="Pfam" id="PF00266">
    <property type="entry name" value="Aminotran_5"/>
    <property type="match status" value="1"/>
</dbReference>
<comment type="catalytic activity">
    <reaction evidence="5">
        <text>(sulfur carrier)-H + L-cysteine = (sulfur carrier)-SH + L-alanine</text>
        <dbReference type="Rhea" id="RHEA:43892"/>
        <dbReference type="Rhea" id="RHEA-COMP:14737"/>
        <dbReference type="Rhea" id="RHEA-COMP:14739"/>
        <dbReference type="ChEBI" id="CHEBI:29917"/>
        <dbReference type="ChEBI" id="CHEBI:35235"/>
        <dbReference type="ChEBI" id="CHEBI:57972"/>
        <dbReference type="ChEBI" id="CHEBI:64428"/>
        <dbReference type="EC" id="2.8.1.7"/>
    </reaction>
</comment>
<dbReference type="InterPro" id="IPR015424">
    <property type="entry name" value="PyrdxlP-dep_Trfase"/>
</dbReference>
<evidence type="ECO:0000313" key="7">
    <source>
        <dbReference type="EMBL" id="MDQ0152437.1"/>
    </source>
</evidence>
<evidence type="ECO:0000256" key="3">
    <source>
        <dbReference type="ARBA" id="ARBA00012239"/>
    </source>
</evidence>
<evidence type="ECO:0000256" key="2">
    <source>
        <dbReference type="ARBA" id="ARBA00010447"/>
    </source>
</evidence>
<sequence>MIYLNQAATSFHKPDCVRKAVLEALSGMGSAARGASAAELSAARQIWAVRQSVAELFGFDAAERVVFTANATQALNTAIFGLLNPGDTVIATDWDHNSVLRPLYRLRQQGIRLEFWRADAEGRLSLSWLRQRLSDSTLPTPKLVICTHASNLTGAVLDVSQISALAHRAGALCLVDAAQSAGSIPIDMREIKADLLCFTGHKGLMGPQGIGGLLVAPGVELRPLISGGTGIRSYERAQPENYPEHLEAGTLNGPGICGLGAAVRYLQTVGVESVHRREQGILKSFRAQLGKIEGIRIYGAEEGEHSATIAFNLRDIPSAELADALSERYGITTRAGAHCAPRMHAALGTKEQGAVRISFGCFNTEAELMQAAEAVRELAEERGGET</sequence>
<dbReference type="PANTHER" id="PTHR43586">
    <property type="entry name" value="CYSTEINE DESULFURASE"/>
    <property type="match status" value="1"/>
</dbReference>
<comment type="cofactor">
    <cofactor evidence="1">
        <name>pyridoxal 5'-phosphate</name>
        <dbReference type="ChEBI" id="CHEBI:597326"/>
    </cofactor>
</comment>
<comment type="caution">
    <text evidence="7">The sequence shown here is derived from an EMBL/GenBank/DDBJ whole genome shotgun (WGS) entry which is preliminary data.</text>
</comment>
<organism evidence="7 8">
    <name type="scientific">Moryella indoligenes</name>
    <dbReference type="NCBI Taxonomy" id="371674"/>
    <lineage>
        <taxon>Bacteria</taxon>
        <taxon>Bacillati</taxon>
        <taxon>Bacillota</taxon>
        <taxon>Clostridia</taxon>
        <taxon>Lachnospirales</taxon>
        <taxon>Lachnospiraceae</taxon>
        <taxon>Moryella</taxon>
    </lineage>
</organism>
<dbReference type="PIRSF" id="PIRSF005572">
    <property type="entry name" value="NifS"/>
    <property type="match status" value="1"/>
</dbReference>
<gene>
    <name evidence="7" type="ORF">J2S20_001126</name>
</gene>
<reference evidence="7" key="1">
    <citation type="submission" date="2023-07" db="EMBL/GenBank/DDBJ databases">
        <title>Genomic Encyclopedia of Type Strains, Phase IV (KMG-IV): sequencing the most valuable type-strain genomes for metagenomic binning, comparative biology and taxonomic classification.</title>
        <authorList>
            <person name="Goeker M."/>
        </authorList>
    </citation>
    <scope>NUCLEOTIDE SEQUENCE</scope>
    <source>
        <strain evidence="7">DSM 19659</strain>
    </source>
</reference>
<dbReference type="SUPFAM" id="SSF53383">
    <property type="entry name" value="PLP-dependent transferases"/>
    <property type="match status" value="1"/>
</dbReference>
<dbReference type="PANTHER" id="PTHR43586:SF4">
    <property type="entry name" value="ISOPENICILLIN N EPIMERASE"/>
    <property type="match status" value="1"/>
</dbReference>
<dbReference type="NCBIfam" id="TIGR01977">
    <property type="entry name" value="am_tr_V_EF2568"/>
    <property type="match status" value="1"/>
</dbReference>
<dbReference type="Gene3D" id="3.90.1150.10">
    <property type="entry name" value="Aspartate Aminotransferase, domain 1"/>
    <property type="match status" value="1"/>
</dbReference>
<evidence type="ECO:0000259" key="6">
    <source>
        <dbReference type="Pfam" id="PF00266"/>
    </source>
</evidence>
<dbReference type="GO" id="GO:0031071">
    <property type="term" value="F:cysteine desulfurase activity"/>
    <property type="evidence" value="ECO:0007669"/>
    <property type="project" value="UniProtKB-EC"/>
</dbReference>
<protein>
    <recommendedName>
        <fullName evidence="3">cysteine desulfurase</fullName>
        <ecNumber evidence="3">2.8.1.7</ecNumber>
    </recommendedName>
</protein>
<evidence type="ECO:0000256" key="4">
    <source>
        <dbReference type="ARBA" id="ARBA00022898"/>
    </source>
</evidence>
<name>A0AAE3VAA9_9FIRM</name>
<dbReference type="EMBL" id="JAUSTO010000005">
    <property type="protein sequence ID" value="MDQ0152437.1"/>
    <property type="molecule type" value="Genomic_DNA"/>
</dbReference>
<proteinExistence type="inferred from homology"/>
<dbReference type="InterPro" id="IPR015422">
    <property type="entry name" value="PyrdxlP-dep_Trfase_small"/>
</dbReference>
<dbReference type="Proteomes" id="UP001241537">
    <property type="component" value="Unassembled WGS sequence"/>
</dbReference>
<dbReference type="InterPro" id="IPR000192">
    <property type="entry name" value="Aminotrans_V_dom"/>
</dbReference>
<keyword evidence="8" id="KW-1185">Reference proteome</keyword>
<dbReference type="RefSeq" id="WP_307254084.1">
    <property type="nucleotide sequence ID" value="NZ_JAUSTO010000005.1"/>
</dbReference>
<comment type="similarity">
    <text evidence="2">Belongs to the class-V pyridoxal-phosphate-dependent aminotransferase family. Csd subfamily.</text>
</comment>
<evidence type="ECO:0000313" key="8">
    <source>
        <dbReference type="Proteomes" id="UP001241537"/>
    </source>
</evidence>
<feature type="domain" description="Aminotransferase class V" evidence="6">
    <location>
        <begin position="2"/>
        <end position="368"/>
    </location>
</feature>
<dbReference type="InterPro" id="IPR016454">
    <property type="entry name" value="Cysteine_dSase"/>
</dbReference>
<dbReference type="Gene3D" id="3.40.640.10">
    <property type="entry name" value="Type I PLP-dependent aspartate aminotransferase-like (Major domain)"/>
    <property type="match status" value="1"/>
</dbReference>
<dbReference type="EC" id="2.8.1.7" evidence="3"/>
<keyword evidence="4" id="KW-0663">Pyridoxal phosphate</keyword>